<gene>
    <name evidence="1" type="ORF">PG996_008853</name>
</gene>
<organism evidence="1 2">
    <name type="scientific">Apiospora saccharicola</name>
    <dbReference type="NCBI Taxonomy" id="335842"/>
    <lineage>
        <taxon>Eukaryota</taxon>
        <taxon>Fungi</taxon>
        <taxon>Dikarya</taxon>
        <taxon>Ascomycota</taxon>
        <taxon>Pezizomycotina</taxon>
        <taxon>Sordariomycetes</taxon>
        <taxon>Xylariomycetidae</taxon>
        <taxon>Amphisphaeriales</taxon>
        <taxon>Apiosporaceae</taxon>
        <taxon>Apiospora</taxon>
    </lineage>
</organism>
<reference evidence="1 2" key="1">
    <citation type="submission" date="2023-01" db="EMBL/GenBank/DDBJ databases">
        <title>Analysis of 21 Apiospora genomes using comparative genomics revels a genus with tremendous synthesis potential of carbohydrate active enzymes and secondary metabolites.</title>
        <authorList>
            <person name="Sorensen T."/>
        </authorList>
    </citation>
    <scope>NUCLEOTIDE SEQUENCE [LARGE SCALE GENOMIC DNA]</scope>
    <source>
        <strain evidence="1 2">CBS 83171</strain>
    </source>
</reference>
<sequence length="60" mass="7131">MDPNKRNFKNVESRWLMYDFENPKKLDDVEAYNENCNEKERKQATLAAQKPPLSPFRGPM</sequence>
<keyword evidence="2" id="KW-1185">Reference proteome</keyword>
<proteinExistence type="predicted"/>
<accession>A0ABR1UZ37</accession>
<comment type="caution">
    <text evidence="1">The sequence shown here is derived from an EMBL/GenBank/DDBJ whole genome shotgun (WGS) entry which is preliminary data.</text>
</comment>
<dbReference type="EMBL" id="JAQQWM010000005">
    <property type="protein sequence ID" value="KAK8064201.1"/>
    <property type="molecule type" value="Genomic_DNA"/>
</dbReference>
<evidence type="ECO:0000313" key="1">
    <source>
        <dbReference type="EMBL" id="KAK8064201.1"/>
    </source>
</evidence>
<protein>
    <submittedName>
        <fullName evidence="1">Uncharacterized protein</fullName>
    </submittedName>
</protein>
<dbReference type="Proteomes" id="UP001446871">
    <property type="component" value="Unassembled WGS sequence"/>
</dbReference>
<evidence type="ECO:0000313" key="2">
    <source>
        <dbReference type="Proteomes" id="UP001446871"/>
    </source>
</evidence>
<name>A0ABR1UZ37_9PEZI</name>